<keyword evidence="1" id="KW-1133">Transmembrane helix</keyword>
<dbReference type="EMBL" id="RHLK01000014">
    <property type="protein sequence ID" value="MVP01643.1"/>
    <property type="molecule type" value="Genomic_DNA"/>
</dbReference>
<accession>A0A7X3K0Y0</accession>
<keyword evidence="1" id="KW-0472">Membrane</keyword>
<dbReference type="Gene3D" id="1.10.1900.10">
    <property type="entry name" value="c-terminal domain of poly(a) binding protein"/>
    <property type="match status" value="1"/>
</dbReference>
<feature type="transmembrane region" description="Helical" evidence="1">
    <location>
        <begin position="164"/>
        <end position="186"/>
    </location>
</feature>
<sequence>MNIREMIAHNTKLQKQLNTKNKKYYGDMIVYIRSSGIDDRRGEELLLELLLHLIQAQKEGRSAQDVFGSDPSGYCRELVSQLPRPKMVDRLSMLVMIPWIAVTWLFLAEGLMGLLLLVTSTPDGYSNQMSLAFLLGLALTSLLLVKLVMLLMNRTAFTEHNRKFYVLFLLLYIVSIAAVVAAGFFLKSYLPVFSVSPWAAFVIFAVGYAGQKYWLRSGAK</sequence>
<dbReference type="Pfam" id="PF06570">
    <property type="entry name" value="DUF1129"/>
    <property type="match status" value="1"/>
</dbReference>
<evidence type="ECO:0000256" key="1">
    <source>
        <dbReference type="SAM" id="Phobius"/>
    </source>
</evidence>
<name>A0A7X3K0Y0_9BACL</name>
<dbReference type="PANTHER" id="PTHR41307">
    <property type="entry name" value="MEMBRANE PROTEIN-RELATED"/>
    <property type="match status" value="1"/>
</dbReference>
<dbReference type="Proteomes" id="UP000490800">
    <property type="component" value="Unassembled WGS sequence"/>
</dbReference>
<dbReference type="PANTHER" id="PTHR41307:SF1">
    <property type="entry name" value="MEMBRANE PROTEIN"/>
    <property type="match status" value="1"/>
</dbReference>
<dbReference type="InterPro" id="IPR009214">
    <property type="entry name" value="DUF1129"/>
</dbReference>
<feature type="transmembrane region" description="Helical" evidence="1">
    <location>
        <begin position="130"/>
        <end position="152"/>
    </location>
</feature>
<proteinExistence type="predicted"/>
<dbReference type="AlphaFoldDB" id="A0A7X3K0Y0"/>
<keyword evidence="1" id="KW-0812">Transmembrane</keyword>
<comment type="caution">
    <text evidence="2">The sequence shown here is derived from an EMBL/GenBank/DDBJ whole genome shotgun (WGS) entry which is preliminary data.</text>
</comment>
<reference evidence="2 3" key="1">
    <citation type="journal article" date="2019" name="Microorganisms">
        <title>Paenibacillus lutrae sp. nov., A Chitinolytic Species Isolated from A River Otter in Castril Natural Park, Granada, Spain.</title>
        <authorList>
            <person name="Rodriguez M."/>
            <person name="Reina J.C."/>
            <person name="Bejar V."/>
            <person name="Llamas I."/>
        </authorList>
    </citation>
    <scope>NUCLEOTIDE SEQUENCE [LARGE SCALE GENOMIC DNA]</scope>
    <source>
        <strain evidence="2 3">N10</strain>
    </source>
</reference>
<organism evidence="2 3">
    <name type="scientific">Paenibacillus lutrae</name>
    <dbReference type="NCBI Taxonomy" id="2078573"/>
    <lineage>
        <taxon>Bacteria</taxon>
        <taxon>Bacillati</taxon>
        <taxon>Bacillota</taxon>
        <taxon>Bacilli</taxon>
        <taxon>Bacillales</taxon>
        <taxon>Paenibacillaceae</taxon>
        <taxon>Paenibacillus</taxon>
    </lineage>
</organism>
<dbReference type="OrthoDB" id="1655249at2"/>
<keyword evidence="3" id="KW-1185">Reference proteome</keyword>
<protein>
    <submittedName>
        <fullName evidence="2">DUF1129 family protein</fullName>
    </submittedName>
</protein>
<evidence type="ECO:0000313" key="3">
    <source>
        <dbReference type="Proteomes" id="UP000490800"/>
    </source>
</evidence>
<feature type="transmembrane region" description="Helical" evidence="1">
    <location>
        <begin position="94"/>
        <end position="118"/>
    </location>
</feature>
<evidence type="ECO:0000313" key="2">
    <source>
        <dbReference type="EMBL" id="MVP01643.1"/>
    </source>
</evidence>
<feature type="transmembrane region" description="Helical" evidence="1">
    <location>
        <begin position="192"/>
        <end position="210"/>
    </location>
</feature>
<dbReference type="SUPFAM" id="SSF158560">
    <property type="entry name" value="BH3980-like"/>
    <property type="match status" value="1"/>
</dbReference>
<gene>
    <name evidence="2" type="ORF">EDM21_19295</name>
</gene>